<comment type="caution">
    <text evidence="12">The sequence shown here is derived from an EMBL/GenBank/DDBJ whole genome shotgun (WGS) entry which is preliminary data.</text>
</comment>
<feature type="compositionally biased region" description="Gly residues" evidence="9">
    <location>
        <begin position="143"/>
        <end position="152"/>
    </location>
</feature>
<evidence type="ECO:0000256" key="5">
    <source>
        <dbReference type="ARBA" id="ARBA00023136"/>
    </source>
</evidence>
<keyword evidence="8" id="KW-0449">Lipoprotein</keyword>
<evidence type="ECO:0000256" key="7">
    <source>
        <dbReference type="ARBA" id="ARBA00023180"/>
    </source>
</evidence>
<comment type="subcellular location">
    <subcellularLocation>
        <location evidence="1">Cell membrane</location>
        <topology evidence="1">Lipid-anchor</topology>
        <topology evidence="1">GPI-anchor</topology>
    </subcellularLocation>
</comment>
<keyword evidence="2" id="KW-1003">Cell membrane</keyword>
<feature type="signal peptide" evidence="10">
    <location>
        <begin position="1"/>
        <end position="20"/>
    </location>
</feature>
<keyword evidence="3" id="KW-0336">GPI-anchor</keyword>
<evidence type="ECO:0000256" key="1">
    <source>
        <dbReference type="ARBA" id="ARBA00004609"/>
    </source>
</evidence>
<dbReference type="Proteomes" id="UP000091857">
    <property type="component" value="Chromosome 5"/>
</dbReference>
<gene>
    <name evidence="12" type="ORF">MANES_05G110700v8</name>
</gene>
<dbReference type="Gene3D" id="1.20.58.1040">
    <property type="match status" value="1"/>
</dbReference>
<dbReference type="OrthoDB" id="1930814at2759"/>
<dbReference type="PANTHER" id="PTHR31044">
    <property type="entry name" value="BETA-1,3 GLUCANASE"/>
    <property type="match status" value="1"/>
</dbReference>
<keyword evidence="7" id="KW-0325">Glycoprotein</keyword>
<feature type="region of interest" description="Disordered" evidence="9">
    <location>
        <begin position="115"/>
        <end position="152"/>
    </location>
</feature>
<dbReference type="Pfam" id="PF07983">
    <property type="entry name" value="X8"/>
    <property type="match status" value="1"/>
</dbReference>
<dbReference type="EMBL" id="CM004391">
    <property type="protein sequence ID" value="OAY50130.1"/>
    <property type="molecule type" value="Genomic_DNA"/>
</dbReference>
<reference evidence="13" key="1">
    <citation type="journal article" date="2016" name="Nat. Biotechnol.">
        <title>Sequencing wild and cultivated cassava and related species reveals extensive interspecific hybridization and genetic diversity.</title>
        <authorList>
            <person name="Bredeson J.V."/>
            <person name="Lyons J.B."/>
            <person name="Prochnik S.E."/>
            <person name="Wu G.A."/>
            <person name="Ha C.M."/>
            <person name="Edsinger-Gonzales E."/>
            <person name="Grimwood J."/>
            <person name="Schmutz J."/>
            <person name="Rabbi I.Y."/>
            <person name="Egesi C."/>
            <person name="Nauluvula P."/>
            <person name="Lebot V."/>
            <person name="Ndunguru J."/>
            <person name="Mkamilo G."/>
            <person name="Bart R.S."/>
            <person name="Setter T.L."/>
            <person name="Gleadow R.M."/>
            <person name="Kulakow P."/>
            <person name="Ferguson M.E."/>
            <person name="Rounsley S."/>
            <person name="Rokhsar D.S."/>
        </authorList>
    </citation>
    <scope>NUCLEOTIDE SEQUENCE [LARGE SCALE GENOMIC DNA]</scope>
    <source>
        <strain evidence="13">cv. AM560-2</strain>
    </source>
</reference>
<evidence type="ECO:0000256" key="9">
    <source>
        <dbReference type="SAM" id="MobiDB-lite"/>
    </source>
</evidence>
<keyword evidence="5" id="KW-0472">Membrane</keyword>
<feature type="domain" description="X8" evidence="11">
    <location>
        <begin position="21"/>
        <end position="107"/>
    </location>
</feature>
<evidence type="ECO:0000259" key="11">
    <source>
        <dbReference type="SMART" id="SM00768"/>
    </source>
</evidence>
<evidence type="ECO:0000256" key="8">
    <source>
        <dbReference type="ARBA" id="ARBA00023288"/>
    </source>
</evidence>
<dbReference type="GO" id="GO:0005886">
    <property type="term" value="C:plasma membrane"/>
    <property type="evidence" value="ECO:0007669"/>
    <property type="project" value="UniProtKB-SubCell"/>
</dbReference>
<dbReference type="InterPro" id="IPR044788">
    <property type="entry name" value="X8_dom_prot"/>
</dbReference>
<proteinExistence type="predicted"/>
<dbReference type="GO" id="GO:0098552">
    <property type="term" value="C:side of membrane"/>
    <property type="evidence" value="ECO:0007669"/>
    <property type="project" value="UniProtKB-KW"/>
</dbReference>
<dbReference type="Gramene" id="Manes.05G110700.1.v8.1">
    <property type="protein sequence ID" value="Manes.05G110700.1.v8.1.CDS"/>
    <property type="gene ID" value="Manes.05G110700.v8.1"/>
</dbReference>
<evidence type="ECO:0000313" key="12">
    <source>
        <dbReference type="EMBL" id="OAY50130.1"/>
    </source>
</evidence>
<dbReference type="InterPro" id="IPR012946">
    <property type="entry name" value="X8"/>
</dbReference>
<dbReference type="OMA" id="CSAITSN"/>
<name>A0A2C9VV84_MANES</name>
<keyword evidence="6" id="KW-1015">Disulfide bond</keyword>
<evidence type="ECO:0000256" key="10">
    <source>
        <dbReference type="SAM" id="SignalP"/>
    </source>
</evidence>
<feature type="chain" id="PRO_5012994074" description="X8 domain-containing protein" evidence="10">
    <location>
        <begin position="21"/>
        <end position="214"/>
    </location>
</feature>
<protein>
    <recommendedName>
        <fullName evidence="11">X8 domain-containing protein</fullName>
    </recommendedName>
</protein>
<evidence type="ECO:0000313" key="13">
    <source>
        <dbReference type="Proteomes" id="UP000091857"/>
    </source>
</evidence>
<evidence type="ECO:0000256" key="2">
    <source>
        <dbReference type="ARBA" id="ARBA00022475"/>
    </source>
</evidence>
<dbReference type="AlphaFoldDB" id="A0A2C9VV84"/>
<evidence type="ECO:0000256" key="3">
    <source>
        <dbReference type="ARBA" id="ARBA00022622"/>
    </source>
</evidence>
<organism evidence="12 13">
    <name type="scientific">Manihot esculenta</name>
    <name type="common">Cassava</name>
    <name type="synonym">Jatropha manihot</name>
    <dbReference type="NCBI Taxonomy" id="3983"/>
    <lineage>
        <taxon>Eukaryota</taxon>
        <taxon>Viridiplantae</taxon>
        <taxon>Streptophyta</taxon>
        <taxon>Embryophyta</taxon>
        <taxon>Tracheophyta</taxon>
        <taxon>Spermatophyta</taxon>
        <taxon>Magnoliopsida</taxon>
        <taxon>eudicotyledons</taxon>
        <taxon>Gunneridae</taxon>
        <taxon>Pentapetalae</taxon>
        <taxon>rosids</taxon>
        <taxon>fabids</taxon>
        <taxon>Malpighiales</taxon>
        <taxon>Euphorbiaceae</taxon>
        <taxon>Crotonoideae</taxon>
        <taxon>Manihoteae</taxon>
        <taxon>Manihot</taxon>
    </lineage>
</organism>
<dbReference type="GO" id="GO:0009506">
    <property type="term" value="C:plasmodesma"/>
    <property type="evidence" value="ECO:0007669"/>
    <property type="project" value="UniProtKB-ARBA"/>
</dbReference>
<keyword evidence="13" id="KW-1185">Reference proteome</keyword>
<evidence type="ECO:0000256" key="6">
    <source>
        <dbReference type="ARBA" id="ARBA00023157"/>
    </source>
</evidence>
<keyword evidence="4 10" id="KW-0732">Signal</keyword>
<dbReference type="FunFam" id="1.20.58.1040:FF:000001">
    <property type="entry name" value="Glucan endo-1,3-beta-glucosidase 4"/>
    <property type="match status" value="1"/>
</dbReference>
<feature type="compositionally biased region" description="Low complexity" evidence="9">
    <location>
        <begin position="115"/>
        <end position="142"/>
    </location>
</feature>
<accession>A0A2C9VV84</accession>
<evidence type="ECO:0000256" key="4">
    <source>
        <dbReference type="ARBA" id="ARBA00022729"/>
    </source>
</evidence>
<sequence length="214" mass="20852">MVVVMYLALLLALAGHPSAASYCLCKDGLSDAALQKSLDYACGAGADCTPIIQNGACFQPNTVKDHCNYAVNSYYQRKGQAVGSCDFSGTATVSANPPSSVASGCVYPASPSTTGIGTTTPTTGTGTGTPTTGTGTGTPTTGTGIGTGTGTGTGTSTGTGTGTGIAGVTPSPFVGLGPSGSGTNIDNSGVAPIEATNMLLASLSLWFSGLVLLF</sequence>
<dbReference type="SMART" id="SM00768">
    <property type="entry name" value="X8"/>
    <property type="match status" value="1"/>
</dbReference>
<dbReference type="PANTHER" id="PTHR31044:SF144">
    <property type="entry name" value="X8 DOMAIN-CONTAINING PROTEIN"/>
    <property type="match status" value="1"/>
</dbReference>